<proteinExistence type="predicted"/>
<organism evidence="1 2">
    <name type="scientific">Tanacetum coccineum</name>
    <dbReference type="NCBI Taxonomy" id="301880"/>
    <lineage>
        <taxon>Eukaryota</taxon>
        <taxon>Viridiplantae</taxon>
        <taxon>Streptophyta</taxon>
        <taxon>Embryophyta</taxon>
        <taxon>Tracheophyta</taxon>
        <taxon>Spermatophyta</taxon>
        <taxon>Magnoliopsida</taxon>
        <taxon>eudicotyledons</taxon>
        <taxon>Gunneridae</taxon>
        <taxon>Pentapetalae</taxon>
        <taxon>asterids</taxon>
        <taxon>campanulids</taxon>
        <taxon>Asterales</taxon>
        <taxon>Asteraceae</taxon>
        <taxon>Asteroideae</taxon>
        <taxon>Anthemideae</taxon>
        <taxon>Anthemidinae</taxon>
        <taxon>Tanacetum</taxon>
    </lineage>
</organism>
<sequence>MSRANPHATVVPEEQLVPHANRLVIKKTNQRVVSDSTITDSMLRFVVGILRHHKLYKPVSLTATVPMIYLHQFWTTINHNPNNNSFTFQLDTQTFTLNAELFRTILQITPPDTNKLYTKPPTENKILEFIKTLGYDEDPHAKMTSSSTFVATRLCQPWRAILSVLNRSLTGKDTRWDAARLLIL</sequence>
<dbReference type="Proteomes" id="UP001151760">
    <property type="component" value="Unassembled WGS sequence"/>
</dbReference>
<gene>
    <name evidence="1" type="ORF">Tco_0772826</name>
</gene>
<reference evidence="1" key="1">
    <citation type="journal article" date="2022" name="Int. J. Mol. Sci.">
        <title>Draft Genome of Tanacetum Coccineum: Genomic Comparison of Closely Related Tanacetum-Family Plants.</title>
        <authorList>
            <person name="Yamashiro T."/>
            <person name="Shiraishi A."/>
            <person name="Nakayama K."/>
            <person name="Satake H."/>
        </authorList>
    </citation>
    <scope>NUCLEOTIDE SEQUENCE</scope>
</reference>
<comment type="caution">
    <text evidence="1">The sequence shown here is derived from an EMBL/GenBank/DDBJ whole genome shotgun (WGS) entry which is preliminary data.</text>
</comment>
<name>A0ABQ4ZMG2_9ASTR</name>
<keyword evidence="2" id="KW-1185">Reference proteome</keyword>
<evidence type="ECO:0000313" key="1">
    <source>
        <dbReference type="EMBL" id="GJS90190.1"/>
    </source>
</evidence>
<accession>A0ABQ4ZMG2</accession>
<protein>
    <submittedName>
        <fullName evidence="1">Uncharacterized protein</fullName>
    </submittedName>
</protein>
<reference evidence="1" key="2">
    <citation type="submission" date="2022-01" db="EMBL/GenBank/DDBJ databases">
        <authorList>
            <person name="Yamashiro T."/>
            <person name="Shiraishi A."/>
            <person name="Satake H."/>
            <person name="Nakayama K."/>
        </authorList>
    </citation>
    <scope>NUCLEOTIDE SEQUENCE</scope>
</reference>
<dbReference type="EMBL" id="BQNB010011409">
    <property type="protein sequence ID" value="GJS90190.1"/>
    <property type="molecule type" value="Genomic_DNA"/>
</dbReference>
<evidence type="ECO:0000313" key="2">
    <source>
        <dbReference type="Proteomes" id="UP001151760"/>
    </source>
</evidence>